<keyword evidence="1" id="KW-1185">Reference proteome</keyword>
<dbReference type="RefSeq" id="XP_073774033.1">
    <property type="nucleotide sequence ID" value="XM_073917932.1"/>
</dbReference>
<reference evidence="2" key="1">
    <citation type="submission" date="2025-08" db="UniProtKB">
        <authorList>
            <consortium name="RefSeq"/>
        </authorList>
    </citation>
    <scope>IDENTIFICATION</scope>
    <source>
        <strain evidence="2">Tuebingen</strain>
        <tissue evidence="2">Fibroblasts and whole tissue</tissue>
    </source>
</reference>
<proteinExistence type="predicted"/>
<name>A0AC58GWB3_DANRE</name>
<evidence type="ECO:0000313" key="1">
    <source>
        <dbReference type="Proteomes" id="UP000000437"/>
    </source>
</evidence>
<sequence length="692" mass="76663">MENNGNNNTNNNQENIHQEHPAPPETPAALHSHSAPRGNILEAEASTRGRRMTRSTSARTYQTGSVSPAAQRQQISSPTSSYASASSFIHPTKRITVNELRKLLADLGIHAPRSLNKPELLKLYSNATSDSHPSHTSPTRGNNRQSSDRPTPYPTQGKRKEKSKHAPRRTPARPRPQEPQAQHMTSHLTDQDYNQTNYNPQSVPPQPYSTSLSWPPAPISSSSNSPNFPSTSATHFLPSNTVPPAISQPQSFPPSLQPPASCSIPFQPATHPSCFPSSSLPPILTNTNPTQQIPTPAPVSASRPPFTLSSATPLPPPNNALAMEPPQVSNAARNQILSEISRIGSRSGPPSDTCPSLFRNDLAIDHPLHNLRHISVSLILQGIAPRTLQSYLTAWNSFKHFHSVYKAPFPDFSLLSITSFISHLHISKNMQSGSIRSYLSGIQFFHKLIHGSPSDAILNSQTSLLIKGIQKTHPHPPDPRLPITLNILTKCIHTLRKGYQSINTARTLDTMFTLAFFGFLRCSEITTTSKFNPSIHPTISDLTVLDKETISFFVKQSKTDQIRKGHHIYIFDIPSPTHHFQTLLAFLQFRKLQDPNPLSPLFTDDYNRPVTRFWFQKHLKEILRLSGLSPDSFSSHSFRIGAATTAAHNGLSQSQIQALGRWSSDAFNSYIRFSRPHLKEAQSSLTRRLSPS</sequence>
<gene>
    <name evidence="2" type="primary">LOC141376717</name>
</gene>
<protein>
    <submittedName>
        <fullName evidence="2">Uncharacterized protein</fullName>
    </submittedName>
</protein>
<dbReference type="Proteomes" id="UP000000437">
    <property type="component" value="Chromosome 12"/>
</dbReference>
<accession>A0AC58GWB3</accession>
<evidence type="ECO:0000313" key="2">
    <source>
        <dbReference type="RefSeq" id="XP_073774033.1"/>
    </source>
</evidence>
<organism evidence="1 2">
    <name type="scientific">Danio rerio</name>
    <name type="common">Zebrafish</name>
    <name type="synonym">Brachydanio rerio</name>
    <dbReference type="NCBI Taxonomy" id="7955"/>
    <lineage>
        <taxon>Eukaryota</taxon>
        <taxon>Metazoa</taxon>
        <taxon>Chordata</taxon>
        <taxon>Craniata</taxon>
        <taxon>Vertebrata</taxon>
        <taxon>Euteleostomi</taxon>
        <taxon>Actinopterygii</taxon>
        <taxon>Neopterygii</taxon>
        <taxon>Teleostei</taxon>
        <taxon>Ostariophysi</taxon>
        <taxon>Cypriniformes</taxon>
        <taxon>Danionidae</taxon>
        <taxon>Danioninae</taxon>
        <taxon>Danio</taxon>
    </lineage>
</organism>